<gene>
    <name evidence="3" type="ORF">IAB74_06595</name>
</gene>
<reference evidence="3" key="2">
    <citation type="journal article" date="2021" name="PeerJ">
        <title>Extensive microbial diversity within the chicken gut microbiome revealed by metagenomics and culture.</title>
        <authorList>
            <person name="Gilroy R."/>
            <person name="Ravi A."/>
            <person name="Getino M."/>
            <person name="Pursley I."/>
            <person name="Horton D.L."/>
            <person name="Alikhan N.F."/>
            <person name="Baker D."/>
            <person name="Gharbi K."/>
            <person name="Hall N."/>
            <person name="Watson M."/>
            <person name="Adriaenssens E.M."/>
            <person name="Foster-Nyarko E."/>
            <person name="Jarju S."/>
            <person name="Secka A."/>
            <person name="Antonio M."/>
            <person name="Oren A."/>
            <person name="Chaudhuri R.R."/>
            <person name="La Ragione R."/>
            <person name="Hildebrand F."/>
            <person name="Pallen M.J."/>
        </authorList>
    </citation>
    <scope>NUCLEOTIDE SEQUENCE</scope>
    <source>
        <strain evidence="3">13361</strain>
    </source>
</reference>
<evidence type="ECO:0000256" key="2">
    <source>
        <dbReference type="SAM" id="Phobius"/>
    </source>
</evidence>
<evidence type="ECO:0000256" key="1">
    <source>
        <dbReference type="SAM" id="MobiDB-lite"/>
    </source>
</evidence>
<keyword evidence="2" id="KW-0812">Transmembrane</keyword>
<evidence type="ECO:0000313" key="3">
    <source>
        <dbReference type="EMBL" id="HIQ68159.1"/>
    </source>
</evidence>
<protein>
    <submittedName>
        <fullName evidence="3">SdpI family protein</fullName>
    </submittedName>
</protein>
<dbReference type="EMBL" id="DVFK01000088">
    <property type="protein sequence ID" value="HIQ68159.1"/>
    <property type="molecule type" value="Genomic_DNA"/>
</dbReference>
<feature type="region of interest" description="Disordered" evidence="1">
    <location>
        <begin position="153"/>
        <end position="201"/>
    </location>
</feature>
<dbReference type="Proteomes" id="UP000886796">
    <property type="component" value="Unassembled WGS sequence"/>
</dbReference>
<feature type="transmembrane region" description="Helical" evidence="2">
    <location>
        <begin position="30"/>
        <end position="51"/>
    </location>
</feature>
<dbReference type="InterPro" id="IPR025962">
    <property type="entry name" value="SdpI/YhfL"/>
</dbReference>
<accession>A0A9D0Z2X1</accession>
<feature type="transmembrane region" description="Helical" evidence="2">
    <location>
        <begin position="120"/>
        <end position="142"/>
    </location>
</feature>
<feature type="transmembrane region" description="Helical" evidence="2">
    <location>
        <begin position="81"/>
        <end position="100"/>
    </location>
</feature>
<dbReference type="AlphaFoldDB" id="A0A9D0Z2X1"/>
<comment type="caution">
    <text evidence="3">The sequence shown here is derived from an EMBL/GenBank/DDBJ whole genome shotgun (WGS) entry which is preliminary data.</text>
</comment>
<keyword evidence="2" id="KW-0472">Membrane</keyword>
<keyword evidence="2" id="KW-1133">Transmembrane helix</keyword>
<dbReference type="Pfam" id="PF13630">
    <property type="entry name" value="SdpI"/>
    <property type="match status" value="1"/>
</dbReference>
<name>A0A9D0Z2X1_9FIRM</name>
<evidence type="ECO:0000313" key="4">
    <source>
        <dbReference type="Proteomes" id="UP000886796"/>
    </source>
</evidence>
<proteinExistence type="predicted"/>
<feature type="compositionally biased region" description="Acidic residues" evidence="1">
    <location>
        <begin position="173"/>
        <end position="184"/>
    </location>
</feature>
<reference evidence="3" key="1">
    <citation type="submission" date="2020-10" db="EMBL/GenBank/DDBJ databases">
        <authorList>
            <person name="Gilroy R."/>
        </authorList>
    </citation>
    <scope>NUCLEOTIDE SEQUENCE</scope>
    <source>
        <strain evidence="3">13361</strain>
    </source>
</reference>
<organism evidence="3 4">
    <name type="scientific">Candidatus Faecousia excrementigallinarum</name>
    <dbReference type="NCBI Taxonomy" id="2840806"/>
    <lineage>
        <taxon>Bacteria</taxon>
        <taxon>Bacillati</taxon>
        <taxon>Bacillota</taxon>
        <taxon>Clostridia</taxon>
        <taxon>Eubacteriales</taxon>
        <taxon>Oscillospiraceae</taxon>
        <taxon>Faecousia</taxon>
    </lineage>
</organism>
<sequence length="201" mass="22687">MDKLLSLFDNFDLAKLLPDLQKVFSDIRTWAGLLVLIGPLVLLGVGLYYMFLTPREANHRTGFRTPFGMGSVSAWRFTQRIAGLAYAGLGLILLIVMLIWKATWSGLDILPYVTKAAVALIVQGVLVALAWLGLNIVPAIFFKWNGDPRRELPERKMPAVPRQKKIRPVQPEQPEEIPEEEVFDENAYFQEDPPGEQPPME</sequence>